<dbReference type="EMBL" id="ML211382">
    <property type="protein sequence ID" value="TFK83587.1"/>
    <property type="molecule type" value="Genomic_DNA"/>
</dbReference>
<evidence type="ECO:0000313" key="3">
    <source>
        <dbReference type="Proteomes" id="UP000308197"/>
    </source>
</evidence>
<protein>
    <recommendedName>
        <fullName evidence="1">BTB domain-containing protein</fullName>
    </recommendedName>
</protein>
<dbReference type="SMART" id="SM00225">
    <property type="entry name" value="BTB"/>
    <property type="match status" value="1"/>
</dbReference>
<dbReference type="InterPro" id="IPR000210">
    <property type="entry name" value="BTB/POZ_dom"/>
</dbReference>
<gene>
    <name evidence="2" type="ORF">K466DRAFT_498191</name>
</gene>
<evidence type="ECO:0000313" key="2">
    <source>
        <dbReference type="EMBL" id="TFK83587.1"/>
    </source>
</evidence>
<dbReference type="AlphaFoldDB" id="A0A5C3P3Z0"/>
<proteinExistence type="predicted"/>
<feature type="domain" description="BTB" evidence="1">
    <location>
        <begin position="31"/>
        <end position="147"/>
    </location>
</feature>
<accession>A0A5C3P3Z0</accession>
<dbReference type="InterPro" id="IPR011333">
    <property type="entry name" value="SKP1/BTB/POZ_sf"/>
</dbReference>
<name>A0A5C3P3Z0_9APHY</name>
<keyword evidence="3" id="KW-1185">Reference proteome</keyword>
<evidence type="ECO:0000259" key="1">
    <source>
        <dbReference type="SMART" id="SM00225"/>
    </source>
</evidence>
<reference evidence="2 3" key="1">
    <citation type="journal article" date="2019" name="Nat. Ecol. Evol.">
        <title>Megaphylogeny resolves global patterns of mushroom evolution.</title>
        <authorList>
            <person name="Varga T."/>
            <person name="Krizsan K."/>
            <person name="Foldi C."/>
            <person name="Dima B."/>
            <person name="Sanchez-Garcia M."/>
            <person name="Sanchez-Ramirez S."/>
            <person name="Szollosi G.J."/>
            <person name="Szarkandi J.G."/>
            <person name="Papp V."/>
            <person name="Albert L."/>
            <person name="Andreopoulos W."/>
            <person name="Angelini C."/>
            <person name="Antonin V."/>
            <person name="Barry K.W."/>
            <person name="Bougher N.L."/>
            <person name="Buchanan P."/>
            <person name="Buyck B."/>
            <person name="Bense V."/>
            <person name="Catcheside P."/>
            <person name="Chovatia M."/>
            <person name="Cooper J."/>
            <person name="Damon W."/>
            <person name="Desjardin D."/>
            <person name="Finy P."/>
            <person name="Geml J."/>
            <person name="Haridas S."/>
            <person name="Hughes K."/>
            <person name="Justo A."/>
            <person name="Karasinski D."/>
            <person name="Kautmanova I."/>
            <person name="Kiss B."/>
            <person name="Kocsube S."/>
            <person name="Kotiranta H."/>
            <person name="LaButti K.M."/>
            <person name="Lechner B.E."/>
            <person name="Liimatainen K."/>
            <person name="Lipzen A."/>
            <person name="Lukacs Z."/>
            <person name="Mihaltcheva S."/>
            <person name="Morgado L.N."/>
            <person name="Niskanen T."/>
            <person name="Noordeloos M.E."/>
            <person name="Ohm R.A."/>
            <person name="Ortiz-Santana B."/>
            <person name="Ovrebo C."/>
            <person name="Racz N."/>
            <person name="Riley R."/>
            <person name="Savchenko A."/>
            <person name="Shiryaev A."/>
            <person name="Soop K."/>
            <person name="Spirin V."/>
            <person name="Szebenyi C."/>
            <person name="Tomsovsky M."/>
            <person name="Tulloss R.E."/>
            <person name="Uehling J."/>
            <person name="Grigoriev I.V."/>
            <person name="Vagvolgyi C."/>
            <person name="Papp T."/>
            <person name="Martin F.M."/>
            <person name="Miettinen O."/>
            <person name="Hibbett D.S."/>
            <person name="Nagy L.G."/>
        </authorList>
    </citation>
    <scope>NUCLEOTIDE SEQUENCE [LARGE SCALE GENOMIC DNA]</scope>
    <source>
        <strain evidence="2 3">HHB13444</strain>
    </source>
</reference>
<dbReference type="STRING" id="1314778.A0A5C3P3Z0"/>
<sequence>MKHSRPASPSLPVETDACRVQRDEELWFPDGNLILVARDVEFRIYQGPLVAHSPIFKDMLSLPQPDEPHDWERTGDSTCATVHLSDSPEDLRHFLRVFVSGRSLRSVVRTGPHEPAFDEISACVRLGHKYEVDHLVQRNMDFLRKYYTDDFETWYPSNLVRPPSFKAIHSIGVVNLARLTGDVRMLPTALMDCCTLGAEIVEGFAREDGSRETLSGEDLGRCFVGRTKMAQASARIAHQMFRTVVSPTCKHTACCGRILQRMLNELGNAKDDVISCVDWYASWMVYVDSRDEERELCNRCYKMLEGERPKRLQKEVWQNIPAMLNITVEGWGTTPKKEP</sequence>
<organism evidence="2 3">
    <name type="scientific">Polyporus arcularius HHB13444</name>
    <dbReference type="NCBI Taxonomy" id="1314778"/>
    <lineage>
        <taxon>Eukaryota</taxon>
        <taxon>Fungi</taxon>
        <taxon>Dikarya</taxon>
        <taxon>Basidiomycota</taxon>
        <taxon>Agaricomycotina</taxon>
        <taxon>Agaricomycetes</taxon>
        <taxon>Polyporales</taxon>
        <taxon>Polyporaceae</taxon>
        <taxon>Polyporus</taxon>
    </lineage>
</organism>
<dbReference type="Gene3D" id="3.30.710.10">
    <property type="entry name" value="Potassium Channel Kv1.1, Chain A"/>
    <property type="match status" value="1"/>
</dbReference>
<dbReference type="Proteomes" id="UP000308197">
    <property type="component" value="Unassembled WGS sequence"/>
</dbReference>
<dbReference type="InParanoid" id="A0A5C3P3Z0"/>